<dbReference type="Proteomes" id="UP000182888">
    <property type="component" value="Unassembled WGS sequence"/>
</dbReference>
<evidence type="ECO:0000313" key="2">
    <source>
        <dbReference type="EMBL" id="CDX57209.1"/>
    </source>
</evidence>
<proteinExistence type="predicted"/>
<sequence>MTRLKSMHKRPLLSIKNNSRYS</sequence>
<name>A0A0K2VYZ3_MESPL</name>
<gene>
    <name evidence="2" type="ORF">MPL1032_200122</name>
</gene>
<accession>A0A0K2VYZ3</accession>
<evidence type="ECO:0000256" key="1">
    <source>
        <dbReference type="SAM" id="MobiDB-lite"/>
    </source>
</evidence>
<evidence type="ECO:0000313" key="3">
    <source>
        <dbReference type="Proteomes" id="UP000182888"/>
    </source>
</evidence>
<reference evidence="3" key="1">
    <citation type="submission" date="2014-08" db="EMBL/GenBank/DDBJ databases">
        <authorList>
            <person name="Edwards T."/>
        </authorList>
    </citation>
    <scope>NUCLEOTIDE SEQUENCE [LARGE SCALE GENOMIC DNA]</scope>
</reference>
<dbReference type="AlphaFoldDB" id="A0A0K2VYZ3"/>
<organism evidence="2 3">
    <name type="scientific">Mesorhizobium plurifarium</name>
    <dbReference type="NCBI Taxonomy" id="69974"/>
    <lineage>
        <taxon>Bacteria</taxon>
        <taxon>Pseudomonadati</taxon>
        <taxon>Pseudomonadota</taxon>
        <taxon>Alphaproteobacteria</taxon>
        <taxon>Hyphomicrobiales</taxon>
        <taxon>Phyllobacteriaceae</taxon>
        <taxon>Mesorhizobium</taxon>
    </lineage>
</organism>
<feature type="region of interest" description="Disordered" evidence="1">
    <location>
        <begin position="1"/>
        <end position="22"/>
    </location>
</feature>
<protein>
    <submittedName>
        <fullName evidence="2">Uncharacterized protein</fullName>
    </submittedName>
</protein>
<dbReference type="EMBL" id="CCND01000013">
    <property type="protein sequence ID" value="CDX57209.1"/>
    <property type="molecule type" value="Genomic_DNA"/>
</dbReference>
<feature type="compositionally biased region" description="Basic residues" evidence="1">
    <location>
        <begin position="1"/>
        <end position="11"/>
    </location>
</feature>